<keyword evidence="8" id="KW-1185">Reference proteome</keyword>
<dbReference type="RefSeq" id="WP_380867099.1">
    <property type="nucleotide sequence ID" value="NZ_JBHUMA010000004.1"/>
</dbReference>
<feature type="chain" id="PRO_5046912871" description="Peptidyl-prolyl cis-trans isomerase" evidence="5">
    <location>
        <begin position="22"/>
        <end position="186"/>
    </location>
</feature>
<proteinExistence type="inferred from homology"/>
<comment type="similarity">
    <text evidence="4">Belongs to the FKBP-type PPIase family.</text>
</comment>
<evidence type="ECO:0000256" key="5">
    <source>
        <dbReference type="SAM" id="SignalP"/>
    </source>
</evidence>
<dbReference type="PROSITE" id="PS50059">
    <property type="entry name" value="FKBP_PPIASE"/>
    <property type="match status" value="1"/>
</dbReference>
<evidence type="ECO:0000313" key="8">
    <source>
        <dbReference type="Proteomes" id="UP001597393"/>
    </source>
</evidence>
<feature type="domain" description="PPIase FKBP-type" evidence="6">
    <location>
        <begin position="84"/>
        <end position="185"/>
    </location>
</feature>
<keyword evidence="2 3" id="KW-0697">Rotamase</keyword>
<evidence type="ECO:0000259" key="6">
    <source>
        <dbReference type="PROSITE" id="PS50059"/>
    </source>
</evidence>
<accession>A0ABW5NGT5</accession>
<sequence length="186" mass="20388">MKLLKTIVLGFIAFLALWACSSEDNFDANAQFELDKKAIKNFASEKYPNAIADSSGSGIYYELISKADTATFQYKLNPDGSHIFPTATVNYRVLLLNGSEVDGNQAAEGFAFGLKQLIPAWHRAFFPKPSANSKQAVHGLLDRGLQPGDHIRFITPSAYAYGDQSRGSIPANSPLIFEIKVLKIVD</sequence>
<evidence type="ECO:0000313" key="7">
    <source>
        <dbReference type="EMBL" id="MFD2597748.1"/>
    </source>
</evidence>
<comment type="caution">
    <text evidence="7">The sequence shown here is derived from an EMBL/GenBank/DDBJ whole genome shotgun (WGS) entry which is preliminary data.</text>
</comment>
<dbReference type="InterPro" id="IPR046357">
    <property type="entry name" value="PPIase_dom_sf"/>
</dbReference>
<name>A0ABW5NGT5_9SPHI</name>
<gene>
    <name evidence="7" type="ORF">ACFSQ3_02200</name>
</gene>
<dbReference type="EMBL" id="JBHUMA010000004">
    <property type="protein sequence ID" value="MFD2597748.1"/>
    <property type="molecule type" value="Genomic_DNA"/>
</dbReference>
<dbReference type="SUPFAM" id="SSF54534">
    <property type="entry name" value="FKBP-like"/>
    <property type="match status" value="1"/>
</dbReference>
<dbReference type="Gene3D" id="3.10.50.40">
    <property type="match status" value="1"/>
</dbReference>
<dbReference type="Proteomes" id="UP001597393">
    <property type="component" value="Unassembled WGS sequence"/>
</dbReference>
<feature type="signal peptide" evidence="5">
    <location>
        <begin position="1"/>
        <end position="21"/>
    </location>
</feature>
<protein>
    <recommendedName>
        <fullName evidence="4">Peptidyl-prolyl cis-trans isomerase</fullName>
        <ecNumber evidence="4">5.2.1.8</ecNumber>
    </recommendedName>
</protein>
<comment type="catalytic activity">
    <reaction evidence="1 3 4">
        <text>[protein]-peptidylproline (omega=180) = [protein]-peptidylproline (omega=0)</text>
        <dbReference type="Rhea" id="RHEA:16237"/>
        <dbReference type="Rhea" id="RHEA-COMP:10747"/>
        <dbReference type="Rhea" id="RHEA-COMP:10748"/>
        <dbReference type="ChEBI" id="CHEBI:83833"/>
        <dbReference type="ChEBI" id="CHEBI:83834"/>
        <dbReference type="EC" id="5.2.1.8"/>
    </reaction>
</comment>
<organism evidence="7 8">
    <name type="scientific">Sphingobacterium corticis</name>
    <dbReference type="NCBI Taxonomy" id="1812823"/>
    <lineage>
        <taxon>Bacteria</taxon>
        <taxon>Pseudomonadati</taxon>
        <taxon>Bacteroidota</taxon>
        <taxon>Sphingobacteriia</taxon>
        <taxon>Sphingobacteriales</taxon>
        <taxon>Sphingobacteriaceae</taxon>
        <taxon>Sphingobacterium</taxon>
    </lineage>
</organism>
<evidence type="ECO:0000256" key="4">
    <source>
        <dbReference type="RuleBase" id="RU003915"/>
    </source>
</evidence>
<keyword evidence="3 4" id="KW-0413">Isomerase</keyword>
<dbReference type="EC" id="5.2.1.8" evidence="4"/>
<keyword evidence="5" id="KW-0732">Signal</keyword>
<dbReference type="InterPro" id="IPR001179">
    <property type="entry name" value="PPIase_FKBP_dom"/>
</dbReference>
<evidence type="ECO:0000256" key="1">
    <source>
        <dbReference type="ARBA" id="ARBA00000971"/>
    </source>
</evidence>
<evidence type="ECO:0000256" key="2">
    <source>
        <dbReference type="ARBA" id="ARBA00023110"/>
    </source>
</evidence>
<evidence type="ECO:0000256" key="3">
    <source>
        <dbReference type="PROSITE-ProRule" id="PRU00277"/>
    </source>
</evidence>
<reference evidence="8" key="1">
    <citation type="journal article" date="2019" name="Int. J. Syst. Evol. Microbiol.">
        <title>The Global Catalogue of Microorganisms (GCM) 10K type strain sequencing project: providing services to taxonomists for standard genome sequencing and annotation.</title>
        <authorList>
            <consortium name="The Broad Institute Genomics Platform"/>
            <consortium name="The Broad Institute Genome Sequencing Center for Infectious Disease"/>
            <person name="Wu L."/>
            <person name="Ma J."/>
        </authorList>
    </citation>
    <scope>NUCLEOTIDE SEQUENCE [LARGE SCALE GENOMIC DNA]</scope>
    <source>
        <strain evidence="8">KCTC 42248</strain>
    </source>
</reference>
<dbReference type="Pfam" id="PF00254">
    <property type="entry name" value="FKBP_C"/>
    <property type="match status" value="1"/>
</dbReference>
<dbReference type="GO" id="GO:0003755">
    <property type="term" value="F:peptidyl-prolyl cis-trans isomerase activity"/>
    <property type="evidence" value="ECO:0007669"/>
    <property type="project" value="UniProtKB-EC"/>
</dbReference>